<dbReference type="Gene3D" id="3.30.70.100">
    <property type="match status" value="1"/>
</dbReference>
<dbReference type="SUPFAM" id="SSF81665">
    <property type="entry name" value="Calcium ATPase, transmembrane domain M"/>
    <property type="match status" value="1"/>
</dbReference>
<feature type="domain" description="P-type ATPase A" evidence="14">
    <location>
        <begin position="310"/>
        <end position="405"/>
    </location>
</feature>
<dbReference type="AlphaFoldDB" id="A0A1C9U4V7"/>
<comment type="similarity">
    <text evidence="2">Belongs to the cation transport ATPase (P-type) (TC 3.A.3) family. Type IB subfamily.</text>
</comment>
<dbReference type="InterPro" id="IPR001757">
    <property type="entry name" value="P_typ_ATPase"/>
</dbReference>
<dbReference type="PROSITE" id="PS00154">
    <property type="entry name" value="ATPASE_E1_E2"/>
    <property type="match status" value="1"/>
</dbReference>
<evidence type="ECO:0000256" key="10">
    <source>
        <dbReference type="ARBA" id="ARBA00022989"/>
    </source>
</evidence>
<keyword evidence="7" id="KW-0479">Metal-binding</keyword>
<dbReference type="Pfam" id="PF00122">
    <property type="entry name" value="E1-E2_ATPase"/>
    <property type="match status" value="1"/>
</dbReference>
<feature type="transmembrane region" description="Helical" evidence="13">
    <location>
        <begin position="177"/>
        <end position="196"/>
    </location>
</feature>
<dbReference type="PANTHER" id="PTHR43520">
    <property type="entry name" value="ATP7, ISOFORM B"/>
    <property type="match status" value="1"/>
</dbReference>
<dbReference type="InterPro" id="IPR036163">
    <property type="entry name" value="HMA_dom_sf"/>
</dbReference>
<dbReference type="PANTHER" id="PTHR43520:SF5">
    <property type="entry name" value="CATION-TRANSPORTING P-TYPE ATPASE-RELATED"/>
    <property type="match status" value="1"/>
</dbReference>
<dbReference type="GO" id="GO:0005886">
    <property type="term" value="C:plasma membrane"/>
    <property type="evidence" value="ECO:0007669"/>
    <property type="project" value="UniProtKB-SubCell"/>
</dbReference>
<dbReference type="PRINTS" id="PR00119">
    <property type="entry name" value="CATATPASE"/>
</dbReference>
<dbReference type="SUPFAM" id="SSF56784">
    <property type="entry name" value="HAD-like"/>
    <property type="match status" value="1"/>
</dbReference>
<comment type="subcellular location">
    <subcellularLocation>
        <location evidence="1">Cell membrane</location>
        <topology evidence="1">Multi-pass membrane protein</topology>
    </subcellularLocation>
</comment>
<feature type="transmembrane region" description="Helical" evidence="13">
    <location>
        <begin position="208"/>
        <end position="228"/>
    </location>
</feature>
<dbReference type="Pfam" id="PF00702">
    <property type="entry name" value="Hydrolase"/>
    <property type="match status" value="1"/>
</dbReference>
<feature type="transmembrane region" description="Helical" evidence="13">
    <location>
        <begin position="427"/>
        <end position="445"/>
    </location>
</feature>
<evidence type="ECO:0000256" key="5">
    <source>
        <dbReference type="ARBA" id="ARBA00022553"/>
    </source>
</evidence>
<dbReference type="InterPro" id="IPR018303">
    <property type="entry name" value="ATPase_P-typ_P_site"/>
</dbReference>
<feature type="transmembrane region" description="Helical" evidence="13">
    <location>
        <begin position="266"/>
        <end position="288"/>
    </location>
</feature>
<keyword evidence="8" id="KW-0460">Magnesium</keyword>
<evidence type="ECO:0000256" key="8">
    <source>
        <dbReference type="ARBA" id="ARBA00022842"/>
    </source>
</evidence>
<dbReference type="InterPro" id="IPR023298">
    <property type="entry name" value="ATPase_P-typ_TM_dom_sf"/>
</dbReference>
<dbReference type="SUPFAM" id="SSF55008">
    <property type="entry name" value="HMA, heavy metal-associated domain"/>
    <property type="match status" value="1"/>
</dbReference>
<evidence type="ECO:0000256" key="2">
    <source>
        <dbReference type="ARBA" id="ARBA00006024"/>
    </source>
</evidence>
<dbReference type="GO" id="GO:0005524">
    <property type="term" value="F:ATP binding"/>
    <property type="evidence" value="ECO:0007669"/>
    <property type="project" value="InterPro"/>
</dbReference>
<accession>A0A1C9U4V7</accession>
<keyword evidence="6 13" id="KW-0812">Transmembrane</keyword>
<dbReference type="InterPro" id="IPR023214">
    <property type="entry name" value="HAD_sf"/>
</dbReference>
<keyword evidence="4" id="KW-1003">Cell membrane</keyword>
<dbReference type="InterPro" id="IPR008250">
    <property type="entry name" value="ATPase_P-typ_transduc_dom_A_sf"/>
</dbReference>
<evidence type="ECO:0000256" key="6">
    <source>
        <dbReference type="ARBA" id="ARBA00022692"/>
    </source>
</evidence>
<evidence type="ECO:0000256" key="13">
    <source>
        <dbReference type="SAM" id="Phobius"/>
    </source>
</evidence>
<dbReference type="NCBIfam" id="TIGR01494">
    <property type="entry name" value="ATPase_P-type"/>
    <property type="match status" value="1"/>
</dbReference>
<feature type="transmembrane region" description="Helical" evidence="13">
    <location>
        <begin position="769"/>
        <end position="795"/>
    </location>
</feature>
<evidence type="ECO:0000256" key="1">
    <source>
        <dbReference type="ARBA" id="ARBA00004651"/>
    </source>
</evidence>
<evidence type="ECO:0000313" key="16">
    <source>
        <dbReference type="EMBL" id="AOR51177.1"/>
    </source>
</evidence>
<keyword evidence="9" id="KW-1278">Translocase</keyword>
<evidence type="ECO:0000256" key="12">
    <source>
        <dbReference type="ARBA" id="ARBA00023136"/>
    </source>
</evidence>
<dbReference type="InterPro" id="IPR036412">
    <property type="entry name" value="HAD-like_sf"/>
</dbReference>
<evidence type="ECO:0000256" key="3">
    <source>
        <dbReference type="ARBA" id="ARBA00022448"/>
    </source>
</evidence>
<feature type="domain" description="Putative metal-binding" evidence="15">
    <location>
        <begin position="13"/>
        <end position="87"/>
    </location>
</feature>
<keyword evidence="3" id="KW-0813">Transport</keyword>
<evidence type="ECO:0000256" key="11">
    <source>
        <dbReference type="ARBA" id="ARBA00023065"/>
    </source>
</evidence>
<feature type="transmembrane region" description="Helical" evidence="13">
    <location>
        <begin position="743"/>
        <end position="763"/>
    </location>
</feature>
<evidence type="ECO:0000259" key="14">
    <source>
        <dbReference type="Pfam" id="PF00122"/>
    </source>
</evidence>
<keyword evidence="11" id="KW-0406">Ion transport</keyword>
<name>A0A1C9U4V7_9BACT</name>
<dbReference type="InterPro" id="IPR023299">
    <property type="entry name" value="ATPase_P-typ_cyto_dom_N"/>
</dbReference>
<dbReference type="GO" id="GO:0005507">
    <property type="term" value="F:copper ion binding"/>
    <property type="evidence" value="ECO:0007669"/>
    <property type="project" value="TreeGrafter"/>
</dbReference>
<sequence>MEKPTAFTDKITTCFHCGDTVRGERVEHDGKVFCCSGCKIVFEILQQNDLCTYYNLQRAPGNSPSSIEISRFAYLDDATVQKQLLHFSDGTTAAVTLSLPTVHCSSCIWLLEQLYKLDSGIVQSKVDYLKKQVSITYRQQQTSLKNIVVLLSSIGYEPELRLDSVNRSMESDITRSLYYKIGVAGFCFGNSMLFSFPEYLGFDASEEFLRRVFSYLNLLLGVPVFFYCSKDYFTTALGGLRRAIINIDVPIALGIVLLFGRSAYEIITHTGPGFIDSLCGLLFFLLLGRIFQSKTYDRLNFERNYRSYFPLSVTTKRGGLETTVPISSLKHGMRIVIRHGEIVPADAMLLQGNAAIDYSFVTGESTPVERVLGEMIYAGGRQAGGAIELEVMKEVSQSYLTQLWNNFHQSSRERGQLSELSNTVSKYFTVVVLTVSAGVLAYWLPKDTATAINAFTGILIVACPCALAISIPFTMGTTVRIFGRNNFYLKNTAVIELLAKIDTIVFDKTGTITHAQRSSVAFVGEKLTEEEERSIRSLVSNSVHPVSVMIAEYLRGEKIVVTDFSETVSRGISGTIGAHQYRVGTREFVGASAPSVPVNETRSYVSIDGTVRGYFSVKNLYRDGLPGIIASLGKNRRLAVVSGDNESERPRLQFMFPVGTDLRFNQTPSDKLEYVRTLQEKGKRVLMIGDGLNDAGALLQSNLGIAVTENVAQFSPASDAILSSESFVQLPHFLRFARTSMRIVVSSFIMAFMYNVVGIYFALQGMLTPIMAAILMPASSITIVVFTTVTVNLLAKRKGLLQWQ</sequence>
<evidence type="ECO:0000256" key="9">
    <source>
        <dbReference type="ARBA" id="ARBA00022967"/>
    </source>
</evidence>
<evidence type="ECO:0000256" key="7">
    <source>
        <dbReference type="ARBA" id="ARBA00022723"/>
    </source>
</evidence>
<reference evidence="16" key="1">
    <citation type="journal article" date="2016" name="Sci. Rep.">
        <title>Triclosan Resistome from Metagenome Reveals Diverse Enoyl Acyl Carrier Protein Reductases and Selective Enrichment of Triclosan Resistance Genes.</title>
        <authorList>
            <person name="Khan R."/>
            <person name="Kong H.G."/>
            <person name="Jung Y.H."/>
            <person name="Choi J."/>
            <person name="Baek K.Y."/>
            <person name="Hwang E.C."/>
            <person name="Lee S.W."/>
        </authorList>
    </citation>
    <scope>NUCLEOTIDE SEQUENCE</scope>
</reference>
<dbReference type="Gene3D" id="3.40.50.1000">
    <property type="entry name" value="HAD superfamily/HAD-like"/>
    <property type="match status" value="1"/>
</dbReference>
<evidence type="ECO:0000259" key="15">
    <source>
        <dbReference type="Pfam" id="PF12156"/>
    </source>
</evidence>
<keyword evidence="12 13" id="KW-0472">Membrane</keyword>
<dbReference type="Pfam" id="PF12156">
    <property type="entry name" value="ATPase-cat_bd"/>
    <property type="match status" value="1"/>
</dbReference>
<dbReference type="SUPFAM" id="SSF81653">
    <property type="entry name" value="Calcium ATPase, transduction domain A"/>
    <property type="match status" value="1"/>
</dbReference>
<dbReference type="InterPro" id="IPR059000">
    <property type="entry name" value="ATPase_P-type_domA"/>
</dbReference>
<dbReference type="Gene3D" id="2.70.150.10">
    <property type="entry name" value="Calcium-transporting ATPase, cytoplasmic transduction domain A"/>
    <property type="match status" value="1"/>
</dbReference>
<dbReference type="Gene3D" id="3.40.1110.10">
    <property type="entry name" value="Calcium-transporting ATPase, cytoplasmic domain N"/>
    <property type="match status" value="1"/>
</dbReference>
<evidence type="ECO:0000256" key="4">
    <source>
        <dbReference type="ARBA" id="ARBA00022475"/>
    </source>
</evidence>
<dbReference type="GO" id="GO:0043682">
    <property type="term" value="F:P-type divalent copper transporter activity"/>
    <property type="evidence" value="ECO:0007669"/>
    <property type="project" value="TreeGrafter"/>
</dbReference>
<proteinExistence type="inferred from homology"/>
<dbReference type="GO" id="GO:0016887">
    <property type="term" value="F:ATP hydrolysis activity"/>
    <property type="evidence" value="ECO:0007669"/>
    <property type="project" value="InterPro"/>
</dbReference>
<keyword evidence="10 13" id="KW-1133">Transmembrane helix</keyword>
<dbReference type="GO" id="GO:0055070">
    <property type="term" value="P:copper ion homeostasis"/>
    <property type="evidence" value="ECO:0007669"/>
    <property type="project" value="TreeGrafter"/>
</dbReference>
<keyword evidence="5" id="KW-0597">Phosphoprotein</keyword>
<protein>
    <submittedName>
        <fullName evidence="16">ATPase</fullName>
    </submittedName>
</protein>
<dbReference type="PRINTS" id="PR00943">
    <property type="entry name" value="CUATPASE"/>
</dbReference>
<feature type="transmembrane region" description="Helical" evidence="13">
    <location>
        <begin position="240"/>
        <end position="260"/>
    </location>
</feature>
<dbReference type="InterPro" id="IPR021993">
    <property type="entry name" value="ATPase-cat-bd"/>
</dbReference>
<organism evidence="16">
    <name type="scientific">uncultured bacterium pAM1</name>
    <dbReference type="NCBI Taxonomy" id="1781153"/>
    <lineage>
        <taxon>Bacteria</taxon>
        <taxon>environmental samples</taxon>
    </lineage>
</organism>
<feature type="transmembrane region" description="Helical" evidence="13">
    <location>
        <begin position="451"/>
        <end position="474"/>
    </location>
</feature>
<dbReference type="EMBL" id="KT982363">
    <property type="protein sequence ID" value="AOR51177.1"/>
    <property type="molecule type" value="Genomic_DNA"/>
</dbReference>